<dbReference type="PROSITE" id="PS51219">
    <property type="entry name" value="DPCK"/>
    <property type="match status" value="1"/>
</dbReference>
<dbReference type="PANTHER" id="PTHR10695:SF46">
    <property type="entry name" value="BIFUNCTIONAL COENZYME A SYNTHASE-RELATED"/>
    <property type="match status" value="1"/>
</dbReference>
<accession>A0A239GU70</accession>
<keyword evidence="2 5" id="KW-0547">Nucleotide-binding</keyword>
<dbReference type="RefSeq" id="WP_089319751.1">
    <property type="nucleotide sequence ID" value="NZ_FZOQ01000012.1"/>
</dbReference>
<proteinExistence type="inferred from homology"/>
<evidence type="ECO:0000256" key="1">
    <source>
        <dbReference type="ARBA" id="ARBA00009018"/>
    </source>
</evidence>
<dbReference type="GO" id="GO:0005737">
    <property type="term" value="C:cytoplasm"/>
    <property type="evidence" value="ECO:0007669"/>
    <property type="project" value="UniProtKB-SubCell"/>
</dbReference>
<evidence type="ECO:0000313" key="8">
    <source>
        <dbReference type="Proteomes" id="UP000198432"/>
    </source>
</evidence>
<dbReference type="Proteomes" id="UP000198432">
    <property type="component" value="Unassembled WGS sequence"/>
</dbReference>
<dbReference type="CDD" id="cd02022">
    <property type="entry name" value="DPCK"/>
    <property type="match status" value="1"/>
</dbReference>
<dbReference type="AlphaFoldDB" id="A0A239GU70"/>
<dbReference type="InterPro" id="IPR001977">
    <property type="entry name" value="Depp_CoAkinase"/>
</dbReference>
<dbReference type="GO" id="GO:0005524">
    <property type="term" value="F:ATP binding"/>
    <property type="evidence" value="ECO:0007669"/>
    <property type="project" value="UniProtKB-UniRule"/>
</dbReference>
<feature type="binding site" evidence="5">
    <location>
        <begin position="11"/>
        <end position="16"/>
    </location>
    <ligand>
        <name>ATP</name>
        <dbReference type="ChEBI" id="CHEBI:30616"/>
    </ligand>
</feature>
<dbReference type="NCBIfam" id="TIGR00152">
    <property type="entry name" value="dephospho-CoA kinase"/>
    <property type="match status" value="1"/>
</dbReference>
<comment type="pathway">
    <text evidence="5">Cofactor biosynthesis; coenzyme A biosynthesis; CoA from (R)-pantothenate: step 5/5.</text>
</comment>
<dbReference type="OrthoDB" id="9812943at2"/>
<organism evidence="7 8">
    <name type="scientific">Pontibacter ummariensis</name>
    <dbReference type="NCBI Taxonomy" id="1610492"/>
    <lineage>
        <taxon>Bacteria</taxon>
        <taxon>Pseudomonadati</taxon>
        <taxon>Bacteroidota</taxon>
        <taxon>Cytophagia</taxon>
        <taxon>Cytophagales</taxon>
        <taxon>Hymenobacteraceae</taxon>
        <taxon>Pontibacter</taxon>
    </lineage>
</organism>
<comment type="subcellular location">
    <subcellularLocation>
        <location evidence="5">Cytoplasm</location>
    </subcellularLocation>
</comment>
<evidence type="ECO:0000256" key="2">
    <source>
        <dbReference type="ARBA" id="ARBA00022741"/>
    </source>
</evidence>
<dbReference type="GO" id="GO:0004140">
    <property type="term" value="F:dephospho-CoA kinase activity"/>
    <property type="evidence" value="ECO:0007669"/>
    <property type="project" value="UniProtKB-UniRule"/>
</dbReference>
<keyword evidence="3 5" id="KW-0067">ATP-binding</keyword>
<sequence>MLKIGITGGIGVGKTVVSRMFALLGIPVYDSDARAKWVMRHDEALRQELVAAFGQETFTEAGELNRSYVASIVFNNPERLEQLNGLVHPHVRQDFESWVKAQEGKPYVLKEAALMYESEAWRQMDQIITVYAPLDVRLKRLLQRDTHRTEEDIRAIIAKQLSEEEKMARAAHVVYNDDQRLVIPQVLTLHAQFLSHGNN</sequence>
<dbReference type="EMBL" id="FZOQ01000012">
    <property type="protein sequence ID" value="SNS72667.1"/>
    <property type="molecule type" value="Genomic_DNA"/>
</dbReference>
<dbReference type="EC" id="2.7.1.24" evidence="5 6"/>
<evidence type="ECO:0000313" key="7">
    <source>
        <dbReference type="EMBL" id="SNS72667.1"/>
    </source>
</evidence>
<comment type="catalytic activity">
    <reaction evidence="5">
        <text>3'-dephospho-CoA + ATP = ADP + CoA + H(+)</text>
        <dbReference type="Rhea" id="RHEA:18245"/>
        <dbReference type="ChEBI" id="CHEBI:15378"/>
        <dbReference type="ChEBI" id="CHEBI:30616"/>
        <dbReference type="ChEBI" id="CHEBI:57287"/>
        <dbReference type="ChEBI" id="CHEBI:57328"/>
        <dbReference type="ChEBI" id="CHEBI:456216"/>
        <dbReference type="EC" id="2.7.1.24"/>
    </reaction>
</comment>
<dbReference type="SUPFAM" id="SSF52540">
    <property type="entry name" value="P-loop containing nucleoside triphosphate hydrolases"/>
    <property type="match status" value="1"/>
</dbReference>
<keyword evidence="5" id="KW-0808">Transferase</keyword>
<reference evidence="8" key="1">
    <citation type="submission" date="2017-06" db="EMBL/GenBank/DDBJ databases">
        <authorList>
            <person name="Varghese N."/>
            <person name="Submissions S."/>
        </authorList>
    </citation>
    <scope>NUCLEOTIDE SEQUENCE [LARGE SCALE GENOMIC DNA]</scope>
    <source>
        <strain evidence="8">NKM1</strain>
    </source>
</reference>
<dbReference type="Pfam" id="PF01121">
    <property type="entry name" value="CoaE"/>
    <property type="match status" value="1"/>
</dbReference>
<keyword evidence="4 5" id="KW-0173">Coenzyme A biosynthesis</keyword>
<dbReference type="HAMAP" id="MF_00376">
    <property type="entry name" value="Dephospho_CoA_kinase"/>
    <property type="match status" value="1"/>
</dbReference>
<dbReference type="Gene3D" id="3.40.50.300">
    <property type="entry name" value="P-loop containing nucleotide triphosphate hydrolases"/>
    <property type="match status" value="1"/>
</dbReference>
<name>A0A239GU70_9BACT</name>
<dbReference type="UniPathway" id="UPA00241">
    <property type="reaction ID" value="UER00356"/>
</dbReference>
<protein>
    <recommendedName>
        <fullName evidence="5 6">Dephospho-CoA kinase</fullName>
        <ecNumber evidence="5 6">2.7.1.24</ecNumber>
    </recommendedName>
    <alternativeName>
        <fullName evidence="5">Dephosphocoenzyme A kinase</fullName>
    </alternativeName>
</protein>
<comment type="similarity">
    <text evidence="1 5">Belongs to the CoaE family.</text>
</comment>
<evidence type="ECO:0000256" key="5">
    <source>
        <dbReference type="HAMAP-Rule" id="MF_00376"/>
    </source>
</evidence>
<dbReference type="InterPro" id="IPR027417">
    <property type="entry name" value="P-loop_NTPase"/>
</dbReference>
<dbReference type="GO" id="GO:0015937">
    <property type="term" value="P:coenzyme A biosynthetic process"/>
    <property type="evidence" value="ECO:0007669"/>
    <property type="project" value="UniProtKB-UniRule"/>
</dbReference>
<comment type="function">
    <text evidence="5">Catalyzes the phosphorylation of the 3'-hydroxyl group of dephosphocoenzyme A to form coenzyme A.</text>
</comment>
<evidence type="ECO:0000256" key="3">
    <source>
        <dbReference type="ARBA" id="ARBA00022840"/>
    </source>
</evidence>
<evidence type="ECO:0000256" key="6">
    <source>
        <dbReference type="NCBIfam" id="TIGR00152"/>
    </source>
</evidence>
<gene>
    <name evidence="5" type="primary">coaE</name>
    <name evidence="7" type="ORF">SAMN06296052_11226</name>
</gene>
<dbReference type="PANTHER" id="PTHR10695">
    <property type="entry name" value="DEPHOSPHO-COA KINASE-RELATED"/>
    <property type="match status" value="1"/>
</dbReference>
<keyword evidence="5 7" id="KW-0418">Kinase</keyword>
<keyword evidence="5" id="KW-0963">Cytoplasm</keyword>
<evidence type="ECO:0000256" key="4">
    <source>
        <dbReference type="ARBA" id="ARBA00022993"/>
    </source>
</evidence>
<keyword evidence="8" id="KW-1185">Reference proteome</keyword>